<protein>
    <submittedName>
        <fullName evidence="1">Spore germination protein GerPE</fullName>
    </submittedName>
</protein>
<proteinExistence type="predicted"/>
<evidence type="ECO:0000313" key="2">
    <source>
        <dbReference type="Proteomes" id="UP000310334"/>
    </source>
</evidence>
<sequence length="125" mass="14332">MISRYSKVNTAYVSSIGISSVFQIGDSMEITPEVNVLAVQREEERHFGTEGDLSQYPIFQEEIPQPILYERLTTNFFHENPSINVNRIDILAISSSSIVHIGSTKDITCVNRTKHIRHYKENPHR</sequence>
<dbReference type="EMBL" id="SSNT01000007">
    <property type="protein sequence ID" value="THF80231.1"/>
    <property type="molecule type" value="Genomic_DNA"/>
</dbReference>
<dbReference type="InterPro" id="IPR024496">
    <property type="entry name" value="Spore_germ_GerPE"/>
</dbReference>
<gene>
    <name evidence="1" type="ORF">E6W99_11220</name>
</gene>
<dbReference type="Proteomes" id="UP000310334">
    <property type="component" value="Unassembled WGS sequence"/>
</dbReference>
<reference evidence="1 2" key="1">
    <citation type="submission" date="2019-04" db="EMBL/GenBank/DDBJ databases">
        <title>Bacillus sediminilitoris sp. nov., isolated from a tidal flat sediment on the East China Sea.</title>
        <authorList>
            <person name="Wei Y."/>
            <person name="Mao H."/>
            <person name="Fang J."/>
        </authorList>
    </citation>
    <scope>NUCLEOTIDE SEQUENCE [LARGE SCALE GENOMIC DNA]</scope>
    <source>
        <strain evidence="1 2">DSL-17</strain>
    </source>
</reference>
<evidence type="ECO:0000313" key="1">
    <source>
        <dbReference type="EMBL" id="THF80231.1"/>
    </source>
</evidence>
<dbReference type="RefSeq" id="WP_136353842.1">
    <property type="nucleotide sequence ID" value="NZ_CP046266.1"/>
</dbReference>
<name>A0A4S4BYB4_9BACI</name>
<dbReference type="Pfam" id="PF10970">
    <property type="entry name" value="GerPE"/>
    <property type="match status" value="1"/>
</dbReference>
<dbReference type="AlphaFoldDB" id="A0A4S4BYB4"/>
<keyword evidence="2" id="KW-1185">Reference proteome</keyword>
<organism evidence="1 2">
    <name type="scientific">Metabacillus sediminilitoris</name>
    <dbReference type="NCBI Taxonomy" id="2567941"/>
    <lineage>
        <taxon>Bacteria</taxon>
        <taxon>Bacillati</taxon>
        <taxon>Bacillota</taxon>
        <taxon>Bacilli</taxon>
        <taxon>Bacillales</taxon>
        <taxon>Bacillaceae</taxon>
        <taxon>Metabacillus</taxon>
    </lineage>
</organism>
<comment type="caution">
    <text evidence="1">The sequence shown here is derived from an EMBL/GenBank/DDBJ whole genome shotgun (WGS) entry which is preliminary data.</text>
</comment>
<dbReference type="OrthoDB" id="2599887at2"/>
<accession>A0A4S4BYB4</accession>